<feature type="region of interest" description="Disordered" evidence="2">
    <location>
        <begin position="78"/>
        <end position="104"/>
    </location>
</feature>
<name>A0AAN6VB35_9PEZI</name>
<dbReference type="Pfam" id="PF00106">
    <property type="entry name" value="adh_short"/>
    <property type="match status" value="1"/>
</dbReference>
<comment type="caution">
    <text evidence="3">The sequence shown here is derived from an EMBL/GenBank/DDBJ whole genome shotgun (WGS) entry which is preliminary data.</text>
</comment>
<gene>
    <name evidence="3" type="ORF">C8A04DRAFT_33633</name>
</gene>
<reference evidence="3" key="1">
    <citation type="journal article" date="2023" name="Mol. Phylogenet. Evol.">
        <title>Genome-scale phylogeny and comparative genomics of the fungal order Sordariales.</title>
        <authorList>
            <person name="Hensen N."/>
            <person name="Bonometti L."/>
            <person name="Westerberg I."/>
            <person name="Brannstrom I.O."/>
            <person name="Guillou S."/>
            <person name="Cros-Aarteil S."/>
            <person name="Calhoun S."/>
            <person name="Haridas S."/>
            <person name="Kuo A."/>
            <person name="Mondo S."/>
            <person name="Pangilinan J."/>
            <person name="Riley R."/>
            <person name="LaButti K."/>
            <person name="Andreopoulos B."/>
            <person name="Lipzen A."/>
            <person name="Chen C."/>
            <person name="Yan M."/>
            <person name="Daum C."/>
            <person name="Ng V."/>
            <person name="Clum A."/>
            <person name="Steindorff A."/>
            <person name="Ohm R.A."/>
            <person name="Martin F."/>
            <person name="Silar P."/>
            <person name="Natvig D.O."/>
            <person name="Lalanne C."/>
            <person name="Gautier V."/>
            <person name="Ament-Velasquez S.L."/>
            <person name="Kruys A."/>
            <person name="Hutchinson M.I."/>
            <person name="Powell A.J."/>
            <person name="Barry K."/>
            <person name="Miller A.N."/>
            <person name="Grigoriev I.V."/>
            <person name="Debuchy R."/>
            <person name="Gladieux P."/>
            <person name="Hiltunen Thoren M."/>
            <person name="Johannesson H."/>
        </authorList>
    </citation>
    <scope>NUCLEOTIDE SEQUENCE</scope>
    <source>
        <strain evidence="3">CBS 141.50</strain>
    </source>
</reference>
<proteinExistence type="predicted"/>
<sequence length="369" mass="39569">MSVFGVRVVYGWIWAPWGPLNVLQFRTLPQPSHSYAGRTAIVTGANSGLGLEAARHLARLGAARVILACRDEEKGEGARRDIEGSISASSSTPDSGADGDEASGSGAKTVIEVWPVDLCSFESVRAFCERAERELERLDVLLANAAVLSIRPGTMVEGYERQVTTNVISTFLMILALLPVMKRTAAKWNVESVVTVVSSDAHGWTPFGEQDEPQIFEAFRPGGLMNDRYATTKLLDLLLARELAARLDAAAQPNPETNPIIVNAVNPGLCKSNLFQDLVSFGQFVVSVGTFFVGRTIEQGSRALMAGVEGGRASHGKYVDSGVIGDPSPFVLSEKGAAVQRKVWEELMGILEGIWPGVTASVTQVPSLL</sequence>
<dbReference type="EMBL" id="MU853554">
    <property type="protein sequence ID" value="KAK4148124.1"/>
    <property type="molecule type" value="Genomic_DNA"/>
</dbReference>
<dbReference type="GeneID" id="87819152"/>
<organism evidence="3 4">
    <name type="scientific">Dichotomopilus funicola</name>
    <dbReference type="NCBI Taxonomy" id="1934379"/>
    <lineage>
        <taxon>Eukaryota</taxon>
        <taxon>Fungi</taxon>
        <taxon>Dikarya</taxon>
        <taxon>Ascomycota</taxon>
        <taxon>Pezizomycotina</taxon>
        <taxon>Sordariomycetes</taxon>
        <taxon>Sordariomycetidae</taxon>
        <taxon>Sordariales</taxon>
        <taxon>Chaetomiaceae</taxon>
        <taxon>Dichotomopilus</taxon>
    </lineage>
</organism>
<evidence type="ECO:0000256" key="1">
    <source>
        <dbReference type="ARBA" id="ARBA00023002"/>
    </source>
</evidence>
<dbReference type="GO" id="GO:0016491">
    <property type="term" value="F:oxidoreductase activity"/>
    <property type="evidence" value="ECO:0007669"/>
    <property type="project" value="UniProtKB-KW"/>
</dbReference>
<dbReference type="Gene3D" id="3.40.50.720">
    <property type="entry name" value="NAD(P)-binding Rossmann-like Domain"/>
    <property type="match status" value="1"/>
</dbReference>
<dbReference type="PANTHER" id="PTHR43157">
    <property type="entry name" value="PHOSPHATIDYLINOSITOL-GLYCAN BIOSYNTHESIS CLASS F PROTEIN-RELATED"/>
    <property type="match status" value="1"/>
</dbReference>
<keyword evidence="1" id="KW-0560">Oxidoreductase</keyword>
<dbReference type="Proteomes" id="UP001302676">
    <property type="component" value="Unassembled WGS sequence"/>
</dbReference>
<evidence type="ECO:0000313" key="3">
    <source>
        <dbReference type="EMBL" id="KAK4148124.1"/>
    </source>
</evidence>
<dbReference type="PRINTS" id="PR00081">
    <property type="entry name" value="GDHRDH"/>
</dbReference>
<dbReference type="AlphaFoldDB" id="A0AAN6VB35"/>
<evidence type="ECO:0000256" key="2">
    <source>
        <dbReference type="SAM" id="MobiDB-lite"/>
    </source>
</evidence>
<evidence type="ECO:0000313" key="4">
    <source>
        <dbReference type="Proteomes" id="UP001302676"/>
    </source>
</evidence>
<dbReference type="InterPro" id="IPR002347">
    <property type="entry name" value="SDR_fam"/>
</dbReference>
<keyword evidence="4" id="KW-1185">Reference proteome</keyword>
<dbReference type="RefSeq" id="XP_062641495.1">
    <property type="nucleotide sequence ID" value="XM_062782539.1"/>
</dbReference>
<accession>A0AAN6VB35</accession>
<dbReference type="InterPro" id="IPR036291">
    <property type="entry name" value="NAD(P)-bd_dom_sf"/>
</dbReference>
<protein>
    <submittedName>
        <fullName evidence="3">Uncharacterized protein</fullName>
    </submittedName>
</protein>
<dbReference type="PANTHER" id="PTHR43157:SF31">
    <property type="entry name" value="PHOSPHATIDYLINOSITOL-GLYCAN BIOSYNTHESIS CLASS F PROTEIN"/>
    <property type="match status" value="1"/>
</dbReference>
<dbReference type="SUPFAM" id="SSF51735">
    <property type="entry name" value="NAD(P)-binding Rossmann-fold domains"/>
    <property type="match status" value="1"/>
</dbReference>
<reference evidence="3" key="2">
    <citation type="submission" date="2023-05" db="EMBL/GenBank/DDBJ databases">
        <authorList>
            <consortium name="Lawrence Berkeley National Laboratory"/>
            <person name="Steindorff A."/>
            <person name="Hensen N."/>
            <person name="Bonometti L."/>
            <person name="Westerberg I."/>
            <person name="Brannstrom I.O."/>
            <person name="Guillou S."/>
            <person name="Cros-Aarteil S."/>
            <person name="Calhoun S."/>
            <person name="Haridas S."/>
            <person name="Kuo A."/>
            <person name="Mondo S."/>
            <person name="Pangilinan J."/>
            <person name="Riley R."/>
            <person name="Labutti K."/>
            <person name="Andreopoulos B."/>
            <person name="Lipzen A."/>
            <person name="Chen C."/>
            <person name="Yanf M."/>
            <person name="Daum C."/>
            <person name="Ng V."/>
            <person name="Clum A."/>
            <person name="Ohm R."/>
            <person name="Martin F."/>
            <person name="Silar P."/>
            <person name="Natvig D."/>
            <person name="Lalanne C."/>
            <person name="Gautier V."/>
            <person name="Ament-Velasquez S.L."/>
            <person name="Kruys A."/>
            <person name="Hutchinson M.I."/>
            <person name="Powell A.J."/>
            <person name="Barry K."/>
            <person name="Miller A.N."/>
            <person name="Grigoriev I.V."/>
            <person name="Debuchy R."/>
            <person name="Gladieux P."/>
            <person name="Thoren M.H."/>
            <person name="Johannesson H."/>
        </authorList>
    </citation>
    <scope>NUCLEOTIDE SEQUENCE</scope>
    <source>
        <strain evidence="3">CBS 141.50</strain>
    </source>
</reference>